<accession>A0ABR9ZQ58</accession>
<reference evidence="1 2" key="1">
    <citation type="submission" date="2020-11" db="EMBL/GenBank/DDBJ databases">
        <title>Fusibacter basophilias sp. nov.</title>
        <authorList>
            <person name="Qiu D."/>
        </authorList>
    </citation>
    <scope>NUCLEOTIDE SEQUENCE [LARGE SCALE GENOMIC DNA]</scope>
    <source>
        <strain evidence="1 2">Q10-2</strain>
    </source>
</reference>
<sequence length="480" mass="54503">MDKLYFCGEFSDEVSQEEKRLLPHIKRFFECVVGDTDFYERVKASPHACTPLLESKGIIGVDPIQMLALVPEFPLMREITIAEIQDKPQALLWKRWRQATHDYREVWRKKTEETPHQKFNAWHKRQVNRCSSQMGSATSAGIVHATIAFELSKGCSMQCPFCGLASEALEKVFLYTDENARLWQSVLEVVSDQLGTTAGTGVCYWGTEPTDNPDYFKFMSDFGQKTGIYPQTTTAAATRNLNWTNELLTFRREHPTAADRFSILSKAELDRVHALFSAEDLSMTELILQYSESRKPFLAPSGRNRSRAESTAEVVKDHTIACVTGYLVNMSDKTIKLVSPCPPSDEYPLGYYTFAEGEFSNAVELNDFMESTMEQLMRLQVKSDELLRFRQDLNFTALHDGFHLQTPYRSHKMVGAPHLVKLGQLIFEGNSTASEVIDRLMIENLDVLAIISSIQKLYDQGLLEDPTLKRSTLKSEVIGN</sequence>
<protein>
    <submittedName>
        <fullName evidence="1">Radical SAM family RiPP maturation amino acid epimerase</fullName>
    </submittedName>
</protein>
<keyword evidence="2" id="KW-1185">Reference proteome</keyword>
<dbReference type="EMBL" id="JADKNH010000003">
    <property type="protein sequence ID" value="MBF4692603.1"/>
    <property type="molecule type" value="Genomic_DNA"/>
</dbReference>
<comment type="caution">
    <text evidence="1">The sequence shown here is derived from an EMBL/GenBank/DDBJ whole genome shotgun (WGS) entry which is preliminary data.</text>
</comment>
<evidence type="ECO:0000313" key="1">
    <source>
        <dbReference type="EMBL" id="MBF4692603.1"/>
    </source>
</evidence>
<proteinExistence type="predicted"/>
<dbReference type="InterPro" id="IPR030950">
    <property type="entry name" value="rSAM_PoyD"/>
</dbReference>
<evidence type="ECO:0000313" key="2">
    <source>
        <dbReference type="Proteomes" id="UP000614200"/>
    </source>
</evidence>
<dbReference type="Proteomes" id="UP000614200">
    <property type="component" value="Unassembled WGS sequence"/>
</dbReference>
<dbReference type="NCBIfam" id="TIGR04517">
    <property type="entry name" value="rSAM_PoyD"/>
    <property type="match status" value="1"/>
</dbReference>
<dbReference type="SUPFAM" id="SSF102114">
    <property type="entry name" value="Radical SAM enzymes"/>
    <property type="match status" value="1"/>
</dbReference>
<organism evidence="1 2">
    <name type="scientific">Fusibacter ferrireducens</name>
    <dbReference type="NCBI Taxonomy" id="2785058"/>
    <lineage>
        <taxon>Bacteria</taxon>
        <taxon>Bacillati</taxon>
        <taxon>Bacillota</taxon>
        <taxon>Clostridia</taxon>
        <taxon>Eubacteriales</taxon>
        <taxon>Eubacteriales Family XII. Incertae Sedis</taxon>
        <taxon>Fusibacter</taxon>
    </lineage>
</organism>
<name>A0ABR9ZQ58_9FIRM</name>
<gene>
    <name evidence="1" type="ORF">ISU02_05710</name>
</gene>
<dbReference type="InterPro" id="IPR058240">
    <property type="entry name" value="rSAM_sf"/>
</dbReference>
<dbReference type="RefSeq" id="WP_194700844.1">
    <property type="nucleotide sequence ID" value="NZ_JADKNH010000003.1"/>
</dbReference>